<dbReference type="EMBL" id="CP000108">
    <property type="protein sequence ID" value="ABB28473.1"/>
    <property type="molecule type" value="Genomic_DNA"/>
</dbReference>
<dbReference type="AlphaFoldDB" id="Q3ARA2"/>
<dbReference type="STRING" id="340177.Cag_1211"/>
<dbReference type="KEGG" id="cch:Cag_1211"/>
<accession>Q3ARA2</accession>
<dbReference type="HOGENOM" id="CLU_115699_0_0_10"/>
<dbReference type="OrthoDB" id="9811593at2"/>
<name>Q3ARA2_CHLCH</name>
<reference evidence="1" key="1">
    <citation type="submission" date="2005-08" db="EMBL/GenBank/DDBJ databases">
        <title>Complete sequence of Chlorobium chlorochromatii CaD3.</title>
        <authorList>
            <person name="Copeland A."/>
            <person name="Lucas S."/>
            <person name="Lapidus A."/>
            <person name="Barry K."/>
            <person name="Detter J.C."/>
            <person name="Glavina T."/>
            <person name="Hammon N."/>
            <person name="Israni S."/>
            <person name="Pitluck S."/>
            <person name="Bryant D."/>
            <person name="Schmutz J."/>
            <person name="Larimer F."/>
            <person name="Land M."/>
            <person name="Kyrpides N."/>
            <person name="Ivanova N."/>
            <person name="Richardson P."/>
        </authorList>
    </citation>
    <scope>NUCLEOTIDE SEQUENCE [LARGE SCALE GENOMIC DNA]</scope>
    <source>
        <strain evidence="1">CaD3</strain>
    </source>
</reference>
<dbReference type="Pfam" id="PF01986">
    <property type="entry name" value="DUF123"/>
    <property type="match status" value="1"/>
</dbReference>
<sequence length="189" mass="21246">MPNNSPLTIFGASCKSGTYLLLIELVEPCRIVFGNFRKGEMFSLSAGMYLYVGSALGNRSGYPLARRLIRHASRSGNNPPHAMRQTLLHYFSTTCNTTFTPSPKKLRWHVDYLLEQPEATLSEVVIIQSPLRLEYALATLLEAMQETSHIAPHLGAQDCRDSTHLLRLRNREALFTELQQAIPAMLENT</sequence>
<dbReference type="CDD" id="cd10441">
    <property type="entry name" value="GIY-YIG_COG1833"/>
    <property type="match status" value="1"/>
</dbReference>
<dbReference type="eggNOG" id="COG1833">
    <property type="taxonomic scope" value="Bacteria"/>
</dbReference>
<evidence type="ECO:0008006" key="2">
    <source>
        <dbReference type="Google" id="ProtNLM"/>
    </source>
</evidence>
<gene>
    <name evidence="1" type="ordered locus">Cag_1211</name>
</gene>
<dbReference type="PANTHER" id="PTHR37460:SF1">
    <property type="entry name" value="ENDONUCLEASE III"/>
    <property type="match status" value="1"/>
</dbReference>
<proteinExistence type="predicted"/>
<dbReference type="PANTHER" id="PTHR37460">
    <property type="entry name" value="ENDONUCLEASE III"/>
    <property type="match status" value="1"/>
</dbReference>
<protein>
    <recommendedName>
        <fullName evidence="2">DUF123 domain-containing protein</fullName>
    </recommendedName>
</protein>
<organism evidence="1">
    <name type="scientific">Chlorobium chlorochromatii (strain CaD3)</name>
    <dbReference type="NCBI Taxonomy" id="340177"/>
    <lineage>
        <taxon>Bacteria</taxon>
        <taxon>Pseudomonadati</taxon>
        <taxon>Chlorobiota</taxon>
        <taxon>Chlorobiia</taxon>
        <taxon>Chlorobiales</taxon>
        <taxon>Chlorobiaceae</taxon>
        <taxon>Chlorobium/Pelodictyon group</taxon>
        <taxon>Chlorobium</taxon>
    </lineage>
</organism>
<evidence type="ECO:0000313" key="1">
    <source>
        <dbReference type="EMBL" id="ABB28473.1"/>
    </source>
</evidence>
<dbReference type="InterPro" id="IPR002837">
    <property type="entry name" value="DUF123"/>
</dbReference>